<dbReference type="InterPro" id="IPR047957">
    <property type="entry name" value="ABC_AprD-like_6TM"/>
</dbReference>
<dbReference type="CDD" id="cd18586">
    <property type="entry name" value="ABC_6TM_PrtD_like"/>
    <property type="match status" value="1"/>
</dbReference>
<dbReference type="GO" id="GO:0016887">
    <property type="term" value="F:ATP hydrolysis activity"/>
    <property type="evidence" value="ECO:0007669"/>
    <property type="project" value="InterPro"/>
</dbReference>
<dbReference type="GO" id="GO:0140359">
    <property type="term" value="F:ABC-type transporter activity"/>
    <property type="evidence" value="ECO:0007669"/>
    <property type="project" value="InterPro"/>
</dbReference>
<dbReference type="Pfam" id="PF00005">
    <property type="entry name" value="ABC_tran"/>
    <property type="match status" value="1"/>
</dbReference>
<feature type="transmembrane region" description="Helical" evidence="8">
    <location>
        <begin position="12"/>
        <end position="34"/>
    </location>
</feature>
<dbReference type="GO" id="GO:0005524">
    <property type="term" value="F:ATP binding"/>
    <property type="evidence" value="ECO:0007669"/>
    <property type="project" value="UniProtKB-KW"/>
</dbReference>
<keyword evidence="4 11" id="KW-0067">ATP-binding</keyword>
<dbReference type="PANTHER" id="PTHR24221:SF248">
    <property type="entry name" value="ABC TRANSPORTER TRANSMEMBRANE REGION"/>
    <property type="match status" value="1"/>
</dbReference>
<feature type="compositionally biased region" description="Polar residues" evidence="7">
    <location>
        <begin position="564"/>
        <end position="579"/>
    </location>
</feature>
<evidence type="ECO:0000256" key="2">
    <source>
        <dbReference type="ARBA" id="ARBA00022692"/>
    </source>
</evidence>
<comment type="subcellular location">
    <subcellularLocation>
        <location evidence="1">Cell membrane</location>
        <topology evidence="1">Multi-pass membrane protein</topology>
    </subcellularLocation>
</comment>
<dbReference type="PROSITE" id="PS50929">
    <property type="entry name" value="ABC_TM1F"/>
    <property type="match status" value="1"/>
</dbReference>
<dbReference type="PROSITE" id="PS50893">
    <property type="entry name" value="ABC_TRANSPORTER_2"/>
    <property type="match status" value="1"/>
</dbReference>
<evidence type="ECO:0000256" key="4">
    <source>
        <dbReference type="ARBA" id="ARBA00022840"/>
    </source>
</evidence>
<reference evidence="11" key="1">
    <citation type="submission" date="2016-04" db="EMBL/GenBank/DDBJ databases">
        <authorList>
            <person name="Evans L.H."/>
            <person name="Alamgir A."/>
            <person name="Owens N."/>
            <person name="Weber N.D."/>
            <person name="Virtaneva K."/>
            <person name="Barbian K."/>
            <person name="Babar A."/>
            <person name="Rosenke K."/>
        </authorList>
    </citation>
    <scope>NUCLEOTIDE SEQUENCE</scope>
    <source>
        <strain evidence="11">86</strain>
    </source>
</reference>
<dbReference type="InterPro" id="IPR027417">
    <property type="entry name" value="P-loop_NTPase"/>
</dbReference>
<dbReference type="SMART" id="SM00382">
    <property type="entry name" value="AAA"/>
    <property type="match status" value="1"/>
</dbReference>
<evidence type="ECO:0000256" key="1">
    <source>
        <dbReference type="ARBA" id="ARBA00004651"/>
    </source>
</evidence>
<keyword evidence="2 8" id="KW-0812">Transmembrane</keyword>
<evidence type="ECO:0000256" key="8">
    <source>
        <dbReference type="SAM" id="Phobius"/>
    </source>
</evidence>
<dbReference type="GO" id="GO:0008233">
    <property type="term" value="F:peptidase activity"/>
    <property type="evidence" value="ECO:0007669"/>
    <property type="project" value="UniProtKB-KW"/>
</dbReference>
<protein>
    <submittedName>
        <fullName evidence="11">Alkaline protease secretion ATP-binding protein AprD</fullName>
    </submittedName>
</protein>
<dbReference type="PANTHER" id="PTHR24221">
    <property type="entry name" value="ATP-BINDING CASSETTE SUB-FAMILY B"/>
    <property type="match status" value="1"/>
</dbReference>
<dbReference type="GO" id="GO:0030256">
    <property type="term" value="C:type I protein secretion system complex"/>
    <property type="evidence" value="ECO:0007669"/>
    <property type="project" value="InterPro"/>
</dbReference>
<dbReference type="PROSITE" id="PS00211">
    <property type="entry name" value="ABC_TRANSPORTER_1"/>
    <property type="match status" value="1"/>
</dbReference>
<gene>
    <name evidence="11" type="primary">aprD</name>
    <name evidence="11" type="ORF">KL86DPRO_70030</name>
</gene>
<dbReference type="InterPro" id="IPR017871">
    <property type="entry name" value="ABC_transporter-like_CS"/>
</dbReference>
<sequence length="589" mass="64305">MKQFLQACRYYFGYAFVFSFFVNILQLTFSIYMLQVYDKVLTSYNLSTLTVITVGAVICLVVMALLEWIRSRLLVRAGIEFDNMLGEPVLHHNLSNATQPAGQPQQESQGTLRDVQLLRNFLGGNAVFAFFDLPWMPIYLIFIFILHPSLGWVAVLGSILVFILGLTTERLTGKRLEAATQLNVHAANFTGAAMRNASIVRSMGMVGNITSRWRKMNNIIINLQTQASKNAGLIHSISKALRVGLQVAIYAVGAYLTVMHESTAGVMIAASIIMGRSLAPIDQAMATYKQSLEAKTAYKRLDKLLTMQPTSQPMELPAPKGNLTAENLYFVVGNRQLIKNISFHLPAGASLAIIGPSAAGKSTLCKLLLNIWTPSAGKTRIDGADIMSWDAERLGPYIGYLPQDVELFSGTVAENIARLGEVDSQKVIRAAQIAGVHPMILALPKGYDTPIGELGTALSGGQRQRIGLARALYGDPKLIVLDEPNSNLDEAGDACLIQAILNLKQLGSTVVLVTHKPNILSIVDNIILMQDGQIALSGSRDDVLNKLEALRQEQVRQAELARAQQESLNPSKSEVNSGEAQEADNEDQQ</sequence>
<dbReference type="NCBIfam" id="TIGR01842">
    <property type="entry name" value="type_I_sec_PrtD"/>
    <property type="match status" value="1"/>
</dbReference>
<feature type="domain" description="ABC transporter" evidence="9">
    <location>
        <begin position="323"/>
        <end position="556"/>
    </location>
</feature>
<dbReference type="EMBL" id="FLUQ01000007">
    <property type="protein sequence ID" value="SBW10792.1"/>
    <property type="molecule type" value="Genomic_DNA"/>
</dbReference>
<organism evidence="11">
    <name type="scientific">uncultured delta proteobacterium</name>
    <dbReference type="NCBI Taxonomy" id="34034"/>
    <lineage>
        <taxon>Bacteria</taxon>
        <taxon>Deltaproteobacteria</taxon>
        <taxon>environmental samples</taxon>
    </lineage>
</organism>
<dbReference type="InterPro" id="IPR039421">
    <property type="entry name" value="Type_1_exporter"/>
</dbReference>
<evidence type="ECO:0000256" key="3">
    <source>
        <dbReference type="ARBA" id="ARBA00022741"/>
    </source>
</evidence>
<evidence type="ECO:0000313" key="11">
    <source>
        <dbReference type="EMBL" id="SBW10792.1"/>
    </source>
</evidence>
<dbReference type="GO" id="GO:0030253">
    <property type="term" value="P:protein secretion by the type I secretion system"/>
    <property type="evidence" value="ECO:0007669"/>
    <property type="project" value="InterPro"/>
</dbReference>
<dbReference type="InterPro" id="IPR036640">
    <property type="entry name" value="ABC1_TM_sf"/>
</dbReference>
<dbReference type="AlphaFoldDB" id="A0A212KGM6"/>
<feature type="transmembrane region" description="Helical" evidence="8">
    <location>
        <begin position="121"/>
        <end position="144"/>
    </location>
</feature>
<evidence type="ECO:0000256" key="5">
    <source>
        <dbReference type="ARBA" id="ARBA00022989"/>
    </source>
</evidence>
<name>A0A212KGM6_9DELT</name>
<dbReference type="InterPro" id="IPR003593">
    <property type="entry name" value="AAA+_ATPase"/>
</dbReference>
<feature type="transmembrane region" description="Helical" evidence="8">
    <location>
        <begin position="150"/>
        <end position="167"/>
    </location>
</feature>
<keyword evidence="5 8" id="KW-1133">Transmembrane helix</keyword>
<dbReference type="GO" id="GO:0005886">
    <property type="term" value="C:plasma membrane"/>
    <property type="evidence" value="ECO:0007669"/>
    <property type="project" value="UniProtKB-SubCell"/>
</dbReference>
<keyword evidence="3" id="KW-0547">Nucleotide-binding</keyword>
<dbReference type="GO" id="GO:0034040">
    <property type="term" value="F:ATPase-coupled lipid transmembrane transporter activity"/>
    <property type="evidence" value="ECO:0007669"/>
    <property type="project" value="TreeGrafter"/>
</dbReference>
<evidence type="ECO:0000259" key="10">
    <source>
        <dbReference type="PROSITE" id="PS50929"/>
    </source>
</evidence>
<dbReference type="Gene3D" id="1.20.1560.10">
    <property type="entry name" value="ABC transporter type 1, transmembrane domain"/>
    <property type="match status" value="1"/>
</dbReference>
<dbReference type="SUPFAM" id="SSF90123">
    <property type="entry name" value="ABC transporter transmembrane region"/>
    <property type="match status" value="1"/>
</dbReference>
<accession>A0A212KGM6</accession>
<keyword evidence="6 8" id="KW-0472">Membrane</keyword>
<dbReference type="InterPro" id="IPR011527">
    <property type="entry name" value="ABC1_TM_dom"/>
</dbReference>
<evidence type="ECO:0000256" key="7">
    <source>
        <dbReference type="SAM" id="MobiDB-lite"/>
    </source>
</evidence>
<dbReference type="CDD" id="cd03246">
    <property type="entry name" value="ABCC_Protease_Secretion"/>
    <property type="match status" value="1"/>
</dbReference>
<dbReference type="GO" id="GO:0006508">
    <property type="term" value="P:proteolysis"/>
    <property type="evidence" value="ECO:0007669"/>
    <property type="project" value="UniProtKB-KW"/>
</dbReference>
<dbReference type="InterPro" id="IPR003439">
    <property type="entry name" value="ABC_transporter-like_ATP-bd"/>
</dbReference>
<feature type="transmembrane region" description="Helical" evidence="8">
    <location>
        <begin position="46"/>
        <end position="66"/>
    </location>
</feature>
<dbReference type="Gene3D" id="3.40.50.300">
    <property type="entry name" value="P-loop containing nucleotide triphosphate hydrolases"/>
    <property type="match status" value="1"/>
</dbReference>
<keyword evidence="11" id="KW-0378">Hydrolase</keyword>
<evidence type="ECO:0000256" key="6">
    <source>
        <dbReference type="ARBA" id="ARBA00023136"/>
    </source>
</evidence>
<dbReference type="InterPro" id="IPR010128">
    <property type="entry name" value="ATPase_T1SS_PrtD-like"/>
</dbReference>
<dbReference type="Pfam" id="PF00664">
    <property type="entry name" value="ABC_membrane"/>
    <property type="match status" value="1"/>
</dbReference>
<keyword evidence="11" id="KW-0645">Protease</keyword>
<evidence type="ECO:0000259" key="9">
    <source>
        <dbReference type="PROSITE" id="PS50893"/>
    </source>
</evidence>
<dbReference type="SUPFAM" id="SSF52540">
    <property type="entry name" value="P-loop containing nucleoside triphosphate hydrolases"/>
    <property type="match status" value="1"/>
</dbReference>
<feature type="region of interest" description="Disordered" evidence="7">
    <location>
        <begin position="558"/>
        <end position="589"/>
    </location>
</feature>
<feature type="domain" description="ABC transmembrane type-1" evidence="10">
    <location>
        <begin position="15"/>
        <end position="293"/>
    </location>
</feature>
<proteinExistence type="predicted"/>